<organism evidence="1 2">
    <name type="scientific">Cryptococcus decagattii</name>
    <dbReference type="NCBI Taxonomy" id="1859122"/>
    <lineage>
        <taxon>Eukaryota</taxon>
        <taxon>Fungi</taxon>
        <taxon>Dikarya</taxon>
        <taxon>Basidiomycota</taxon>
        <taxon>Agaricomycotina</taxon>
        <taxon>Tremellomycetes</taxon>
        <taxon>Tremellales</taxon>
        <taxon>Cryptococcaceae</taxon>
        <taxon>Cryptococcus</taxon>
        <taxon>Cryptococcus gattii species complex</taxon>
    </lineage>
</organism>
<dbReference type="EMBL" id="CP143814">
    <property type="protein sequence ID" value="WVO23783.1"/>
    <property type="molecule type" value="Genomic_DNA"/>
</dbReference>
<proteinExistence type="predicted"/>
<evidence type="ECO:0000313" key="1">
    <source>
        <dbReference type="EMBL" id="WVO23783.1"/>
    </source>
</evidence>
<dbReference type="RefSeq" id="XP_064723022.1">
    <property type="nucleotide sequence ID" value="XM_064866950.1"/>
</dbReference>
<accession>A0ABZ2AZ17</accession>
<name>A0ABZ2AZ17_9TREE</name>
<dbReference type="Proteomes" id="UP001432216">
    <property type="component" value="Chromosome 9"/>
</dbReference>
<reference evidence="1 2" key="1">
    <citation type="submission" date="2024-01" db="EMBL/GenBank/DDBJ databases">
        <title>Comparative genomics of Cryptococcus and Kwoniella reveals pathogenesis evolution and contrasting modes of karyotype evolution via chromosome fusion or intercentromeric recombination.</title>
        <authorList>
            <person name="Coelho M.A."/>
            <person name="David-Palma M."/>
            <person name="Shea T."/>
            <person name="Bowers K."/>
            <person name="McGinley-Smith S."/>
            <person name="Mohammad A.W."/>
            <person name="Gnirke A."/>
            <person name="Yurkov A.M."/>
            <person name="Nowrousian M."/>
            <person name="Sun S."/>
            <person name="Cuomo C.A."/>
            <person name="Heitman J."/>
        </authorList>
    </citation>
    <scope>NUCLEOTIDE SEQUENCE [LARGE SCALE GENOMIC DNA]</scope>
    <source>
        <strain evidence="1 2">7685027</strain>
    </source>
</reference>
<sequence length="105" mass="11767">MTSLRRMYQNACEAASISEADRKHGSGHNPSSRAYLQSYKSGVISVDTRRALLGLPAQRDNRMRTMGLTRYGTSAAEHPSDRLRNAEVPERITKMREKLDEASLS</sequence>
<evidence type="ECO:0000313" key="2">
    <source>
        <dbReference type="Proteomes" id="UP001432216"/>
    </source>
</evidence>
<protein>
    <submittedName>
        <fullName evidence="1">Uncharacterized protein</fullName>
    </submittedName>
</protein>
<gene>
    <name evidence="1" type="ORF">IAS62_005140</name>
</gene>
<keyword evidence="2" id="KW-1185">Reference proteome</keyword>
<dbReference type="GeneID" id="89991910"/>